<sequence>MSSGKGDPRQWPPSPSTSCLLSGPSSTWPSTFFLHISSASFTSSGISGARREAATPLSSSFSQVRATTLSITSC</sequence>
<accession>A0A9D3RZ53</accession>
<dbReference type="EMBL" id="JAFIRN010000005">
    <property type="protein sequence ID" value="KAG5848625.1"/>
    <property type="molecule type" value="Genomic_DNA"/>
</dbReference>
<dbReference type="Proteomes" id="UP001044222">
    <property type="component" value="Unassembled WGS sequence"/>
</dbReference>
<gene>
    <name evidence="2" type="ORF">ANANG_G00100560</name>
</gene>
<organism evidence="2 3">
    <name type="scientific">Anguilla anguilla</name>
    <name type="common">European freshwater eel</name>
    <name type="synonym">Muraena anguilla</name>
    <dbReference type="NCBI Taxonomy" id="7936"/>
    <lineage>
        <taxon>Eukaryota</taxon>
        <taxon>Metazoa</taxon>
        <taxon>Chordata</taxon>
        <taxon>Craniata</taxon>
        <taxon>Vertebrata</taxon>
        <taxon>Euteleostomi</taxon>
        <taxon>Actinopterygii</taxon>
        <taxon>Neopterygii</taxon>
        <taxon>Teleostei</taxon>
        <taxon>Anguilliformes</taxon>
        <taxon>Anguillidae</taxon>
        <taxon>Anguilla</taxon>
    </lineage>
</organism>
<keyword evidence="3" id="KW-1185">Reference proteome</keyword>
<evidence type="ECO:0000256" key="1">
    <source>
        <dbReference type="SAM" id="MobiDB-lite"/>
    </source>
</evidence>
<dbReference type="AlphaFoldDB" id="A0A9D3RZ53"/>
<evidence type="ECO:0000313" key="3">
    <source>
        <dbReference type="Proteomes" id="UP001044222"/>
    </source>
</evidence>
<protein>
    <submittedName>
        <fullName evidence="2">Uncharacterized protein</fullName>
    </submittedName>
</protein>
<feature type="region of interest" description="Disordered" evidence="1">
    <location>
        <begin position="1"/>
        <end position="24"/>
    </location>
</feature>
<comment type="caution">
    <text evidence="2">The sequence shown here is derived from an EMBL/GenBank/DDBJ whole genome shotgun (WGS) entry which is preliminary data.</text>
</comment>
<reference evidence="2" key="1">
    <citation type="submission" date="2021-01" db="EMBL/GenBank/DDBJ databases">
        <title>A chromosome-scale assembly of European eel, Anguilla anguilla.</title>
        <authorList>
            <person name="Henkel C."/>
            <person name="Jong-Raadsen S.A."/>
            <person name="Dufour S."/>
            <person name="Weltzien F.-A."/>
            <person name="Palstra A.P."/>
            <person name="Pelster B."/>
            <person name="Spaink H.P."/>
            <person name="Van Den Thillart G.E."/>
            <person name="Jansen H."/>
            <person name="Zahm M."/>
            <person name="Klopp C."/>
            <person name="Cedric C."/>
            <person name="Louis A."/>
            <person name="Berthelot C."/>
            <person name="Parey E."/>
            <person name="Roest Crollius H."/>
            <person name="Montfort J."/>
            <person name="Robinson-Rechavi M."/>
            <person name="Bucao C."/>
            <person name="Bouchez O."/>
            <person name="Gislard M."/>
            <person name="Lluch J."/>
            <person name="Milhes M."/>
            <person name="Lampietro C."/>
            <person name="Lopez Roques C."/>
            <person name="Donnadieu C."/>
            <person name="Braasch I."/>
            <person name="Desvignes T."/>
            <person name="Postlethwait J."/>
            <person name="Bobe J."/>
            <person name="Guiguen Y."/>
            <person name="Dirks R."/>
        </authorList>
    </citation>
    <scope>NUCLEOTIDE SEQUENCE</scope>
    <source>
        <strain evidence="2">Tag_6206</strain>
        <tissue evidence="2">Liver</tissue>
    </source>
</reference>
<proteinExistence type="predicted"/>
<name>A0A9D3RZ53_ANGAN</name>
<feature type="non-terminal residue" evidence="2">
    <location>
        <position position="74"/>
    </location>
</feature>
<evidence type="ECO:0000313" key="2">
    <source>
        <dbReference type="EMBL" id="KAG5848625.1"/>
    </source>
</evidence>